<reference evidence="11 12" key="1">
    <citation type="submission" date="2017-01" db="EMBL/GenBank/DDBJ databases">
        <authorList>
            <person name="Varghese N."/>
            <person name="Submissions S."/>
        </authorList>
    </citation>
    <scope>NUCLEOTIDE SEQUENCE [LARGE SCALE GENOMIC DNA]</scope>
    <source>
        <strain evidence="11 12">ATCC 700171</strain>
    </source>
</reference>
<dbReference type="PANTHER" id="PTHR43406:SF1">
    <property type="entry name" value="TRYPTOPHAN SYNTHASE ALPHA CHAIN, CHLOROPLASTIC"/>
    <property type="match status" value="1"/>
</dbReference>
<comment type="similarity">
    <text evidence="9 10">Belongs to the TrpA family.</text>
</comment>
<accession>A0A1N6V6Z8</accession>
<dbReference type="FunFam" id="3.20.20.70:FF:000037">
    <property type="entry name" value="Tryptophan synthase alpha chain"/>
    <property type="match status" value="1"/>
</dbReference>
<name>A0A1N6V6Z8_9RHOB</name>
<dbReference type="SUPFAM" id="SSF51366">
    <property type="entry name" value="Ribulose-phoshate binding barrel"/>
    <property type="match status" value="1"/>
</dbReference>
<dbReference type="UniPathway" id="UPA00035">
    <property type="reaction ID" value="UER00044"/>
</dbReference>
<keyword evidence="4 9" id="KW-0028">Amino-acid biosynthesis</keyword>
<evidence type="ECO:0000256" key="1">
    <source>
        <dbReference type="ARBA" id="ARBA00003365"/>
    </source>
</evidence>
<dbReference type="EC" id="4.2.1.20" evidence="9"/>
<evidence type="ECO:0000256" key="5">
    <source>
        <dbReference type="ARBA" id="ARBA00022822"/>
    </source>
</evidence>
<proteinExistence type="inferred from homology"/>
<comment type="function">
    <text evidence="1 9">The alpha subunit is responsible for the aldol cleavage of indoleglycerol phosphate to indole and glyceraldehyde 3-phosphate.</text>
</comment>
<evidence type="ECO:0000256" key="7">
    <source>
        <dbReference type="ARBA" id="ARBA00023239"/>
    </source>
</evidence>
<dbReference type="AlphaFoldDB" id="A0A1N6V6Z8"/>
<dbReference type="InterPro" id="IPR002028">
    <property type="entry name" value="Trp_synthase_suA"/>
</dbReference>
<gene>
    <name evidence="9" type="primary">trpA</name>
    <name evidence="11" type="ORF">SAMN05421641_11311</name>
</gene>
<organism evidence="11 12">
    <name type="scientific">Paracoccus thiocyanatus</name>
    <dbReference type="NCBI Taxonomy" id="34006"/>
    <lineage>
        <taxon>Bacteria</taxon>
        <taxon>Pseudomonadati</taxon>
        <taxon>Pseudomonadota</taxon>
        <taxon>Alphaproteobacteria</taxon>
        <taxon>Rhodobacterales</taxon>
        <taxon>Paracoccaceae</taxon>
        <taxon>Paracoccus</taxon>
    </lineage>
</organism>
<keyword evidence="6 9" id="KW-0057">Aromatic amino acid biosynthesis</keyword>
<sequence>MSRIDDTFARLAETDGKAFVTYMMGCDPDFDRSLEIMRGLPGAGVDIIELGMPFTDPMADGATIQAAGQRALAAGGSVSRVLDMVRAFRVQDDATPIVLMGYYNPIYAREGGVDRFIAEAVEAGVDGLIVVDLPPEEDAELCLPARQAGLNFIRLATPTTDDQRLPAVVRNTSGFVYYVSVTGITGGPAANAAEVAPEVARIRASAKLPVVVGFGISTPQAAQAVAAVADGCVVGSAIVKLIGEGRPVPEVLSFVADLAQGAHHR</sequence>
<dbReference type="InterPro" id="IPR018204">
    <property type="entry name" value="Trp_synthase_alpha_AS"/>
</dbReference>
<evidence type="ECO:0000256" key="8">
    <source>
        <dbReference type="ARBA" id="ARBA00049047"/>
    </source>
</evidence>
<dbReference type="InterPro" id="IPR013785">
    <property type="entry name" value="Aldolase_TIM"/>
</dbReference>
<dbReference type="GO" id="GO:0005829">
    <property type="term" value="C:cytosol"/>
    <property type="evidence" value="ECO:0007669"/>
    <property type="project" value="TreeGrafter"/>
</dbReference>
<comment type="catalytic activity">
    <reaction evidence="8 9">
        <text>(1S,2R)-1-C-(indol-3-yl)glycerol 3-phosphate + L-serine = D-glyceraldehyde 3-phosphate + L-tryptophan + H2O</text>
        <dbReference type="Rhea" id="RHEA:10532"/>
        <dbReference type="ChEBI" id="CHEBI:15377"/>
        <dbReference type="ChEBI" id="CHEBI:33384"/>
        <dbReference type="ChEBI" id="CHEBI:57912"/>
        <dbReference type="ChEBI" id="CHEBI:58866"/>
        <dbReference type="ChEBI" id="CHEBI:59776"/>
        <dbReference type="EC" id="4.2.1.20"/>
    </reaction>
</comment>
<evidence type="ECO:0000313" key="12">
    <source>
        <dbReference type="Proteomes" id="UP000323956"/>
    </source>
</evidence>
<dbReference type="HAMAP" id="MF_00131">
    <property type="entry name" value="Trp_synth_alpha"/>
    <property type="match status" value="1"/>
</dbReference>
<dbReference type="NCBIfam" id="TIGR00262">
    <property type="entry name" value="trpA"/>
    <property type="match status" value="1"/>
</dbReference>
<dbReference type="EMBL" id="FTMK01000013">
    <property type="protein sequence ID" value="SIQ73578.1"/>
    <property type="molecule type" value="Genomic_DNA"/>
</dbReference>
<evidence type="ECO:0000256" key="9">
    <source>
        <dbReference type="HAMAP-Rule" id="MF_00131"/>
    </source>
</evidence>
<evidence type="ECO:0000256" key="6">
    <source>
        <dbReference type="ARBA" id="ARBA00023141"/>
    </source>
</evidence>
<dbReference type="PROSITE" id="PS00167">
    <property type="entry name" value="TRP_SYNTHASE_ALPHA"/>
    <property type="match status" value="1"/>
</dbReference>
<dbReference type="OrthoDB" id="9804578at2"/>
<evidence type="ECO:0000256" key="4">
    <source>
        <dbReference type="ARBA" id="ARBA00022605"/>
    </source>
</evidence>
<keyword evidence="7 9" id="KW-0456">Lyase</keyword>
<feature type="active site" description="Proton acceptor" evidence="9">
    <location>
        <position position="60"/>
    </location>
</feature>
<dbReference type="Gene3D" id="3.20.20.70">
    <property type="entry name" value="Aldolase class I"/>
    <property type="match status" value="1"/>
</dbReference>
<dbReference type="Proteomes" id="UP000323956">
    <property type="component" value="Unassembled WGS sequence"/>
</dbReference>
<protein>
    <recommendedName>
        <fullName evidence="9">Tryptophan synthase alpha chain</fullName>
        <ecNumber evidence="9">4.2.1.20</ecNumber>
    </recommendedName>
</protein>
<comment type="pathway">
    <text evidence="2 9">Amino-acid biosynthesis; L-tryptophan biosynthesis; L-tryptophan from chorismate: step 5/5.</text>
</comment>
<dbReference type="InterPro" id="IPR011060">
    <property type="entry name" value="RibuloseP-bd_barrel"/>
</dbReference>
<feature type="active site" description="Proton acceptor" evidence="9">
    <location>
        <position position="49"/>
    </location>
</feature>
<dbReference type="Pfam" id="PF00290">
    <property type="entry name" value="Trp_syntA"/>
    <property type="match status" value="1"/>
</dbReference>
<evidence type="ECO:0000256" key="10">
    <source>
        <dbReference type="RuleBase" id="RU003662"/>
    </source>
</evidence>
<dbReference type="CDD" id="cd04724">
    <property type="entry name" value="Tryptophan_synthase_alpha"/>
    <property type="match status" value="1"/>
</dbReference>
<dbReference type="GO" id="GO:0004834">
    <property type="term" value="F:tryptophan synthase activity"/>
    <property type="evidence" value="ECO:0007669"/>
    <property type="project" value="UniProtKB-UniRule"/>
</dbReference>
<evidence type="ECO:0000256" key="2">
    <source>
        <dbReference type="ARBA" id="ARBA00004733"/>
    </source>
</evidence>
<dbReference type="PANTHER" id="PTHR43406">
    <property type="entry name" value="TRYPTOPHAN SYNTHASE, ALPHA CHAIN"/>
    <property type="match status" value="1"/>
</dbReference>
<evidence type="ECO:0000256" key="3">
    <source>
        <dbReference type="ARBA" id="ARBA00011270"/>
    </source>
</evidence>
<dbReference type="RefSeq" id="WP_149765850.1">
    <property type="nucleotide sequence ID" value="NZ_FTMK01000013.1"/>
</dbReference>
<keyword evidence="5 9" id="KW-0822">Tryptophan biosynthesis</keyword>
<comment type="subunit">
    <text evidence="3 9">Tetramer of two alpha and two beta chains.</text>
</comment>
<evidence type="ECO:0000313" key="11">
    <source>
        <dbReference type="EMBL" id="SIQ73578.1"/>
    </source>
</evidence>